<name>A0ABW4ZPY8_9SPHI</name>
<keyword evidence="1" id="KW-0732">Signal</keyword>
<evidence type="ECO:0000313" key="2">
    <source>
        <dbReference type="EMBL" id="MFD2164198.1"/>
    </source>
</evidence>
<reference evidence="3" key="1">
    <citation type="journal article" date="2019" name="Int. J. Syst. Evol. Microbiol.">
        <title>The Global Catalogue of Microorganisms (GCM) 10K type strain sequencing project: providing services to taxonomists for standard genome sequencing and annotation.</title>
        <authorList>
            <consortium name="The Broad Institute Genomics Platform"/>
            <consortium name="The Broad Institute Genome Sequencing Center for Infectious Disease"/>
            <person name="Wu L."/>
            <person name="Ma J."/>
        </authorList>
    </citation>
    <scope>NUCLEOTIDE SEQUENCE [LARGE SCALE GENOMIC DNA]</scope>
    <source>
        <strain evidence="3">KCTC 42217</strain>
    </source>
</reference>
<dbReference type="RefSeq" id="WP_255904374.1">
    <property type="nucleotide sequence ID" value="NZ_JAFMZO010000004.1"/>
</dbReference>
<evidence type="ECO:0000256" key="1">
    <source>
        <dbReference type="SAM" id="SignalP"/>
    </source>
</evidence>
<feature type="chain" id="PRO_5047344740" description="Lipoprotein" evidence="1">
    <location>
        <begin position="19"/>
        <end position="239"/>
    </location>
</feature>
<protein>
    <recommendedName>
        <fullName evidence="4">Lipoprotein</fullName>
    </recommendedName>
</protein>
<organism evidence="2 3">
    <name type="scientific">Paradesertivirga mongoliensis</name>
    <dbReference type="NCBI Taxonomy" id="2100740"/>
    <lineage>
        <taxon>Bacteria</taxon>
        <taxon>Pseudomonadati</taxon>
        <taxon>Bacteroidota</taxon>
        <taxon>Sphingobacteriia</taxon>
        <taxon>Sphingobacteriales</taxon>
        <taxon>Sphingobacteriaceae</taxon>
        <taxon>Paradesertivirga</taxon>
    </lineage>
</organism>
<accession>A0ABW4ZPY8</accession>
<dbReference type="Proteomes" id="UP001597387">
    <property type="component" value="Unassembled WGS sequence"/>
</dbReference>
<sequence>MKTSFNVILLLISFCALSCNTATTDNKAKDVITSAKKISKGDAIKDVKPTELDRKHKATALKFTDLDIIFHSYISDEETGLDFSGTQKDTLYINLGFESDPIEGKSIQINKSTLENLKVEERYETSVGVYMSADEEYCELSDWKHYNSEWKSLKRDYLRRYIYPEYMQKGSPVFNIPIEEVEKEVNKRCGSATAGKLISVYKSPCEVFISTYYLRISGMKISDGKKVTILISFTPQIGC</sequence>
<keyword evidence="3" id="KW-1185">Reference proteome</keyword>
<feature type="signal peptide" evidence="1">
    <location>
        <begin position="1"/>
        <end position="18"/>
    </location>
</feature>
<evidence type="ECO:0000313" key="3">
    <source>
        <dbReference type="Proteomes" id="UP001597387"/>
    </source>
</evidence>
<dbReference type="EMBL" id="JBHUHZ010000003">
    <property type="protein sequence ID" value="MFD2164198.1"/>
    <property type="molecule type" value="Genomic_DNA"/>
</dbReference>
<proteinExistence type="predicted"/>
<gene>
    <name evidence="2" type="ORF">ACFSJU_17445</name>
</gene>
<comment type="caution">
    <text evidence="2">The sequence shown here is derived from an EMBL/GenBank/DDBJ whole genome shotgun (WGS) entry which is preliminary data.</text>
</comment>
<evidence type="ECO:0008006" key="4">
    <source>
        <dbReference type="Google" id="ProtNLM"/>
    </source>
</evidence>